<dbReference type="InterPro" id="IPR034660">
    <property type="entry name" value="DinB/YfiT-like"/>
</dbReference>
<dbReference type="SUPFAM" id="SSF109854">
    <property type="entry name" value="DinB/YfiT-like putative metalloenzymes"/>
    <property type="match status" value="1"/>
</dbReference>
<name>A0A4R0MTF0_9SPHI</name>
<evidence type="ECO:0000259" key="1">
    <source>
        <dbReference type="Pfam" id="PF12867"/>
    </source>
</evidence>
<gene>
    <name evidence="2" type="ORF">EZ428_17425</name>
</gene>
<sequence length="195" mass="21989">MACCGWGVEKSRNRYPSIVYRLSSNQQRQTNNKQRIKNMEQAIKVIKASRSKLLSLVEELSTEELNYIPTGFNNNLAWQIGHIVVSQQILCYKLAGQKFIIEDELIDLYKNGSKPERAFSEAEIAQMKGYLLSTIDQLAIDLTNGTFDNYTPYTISTYPGLTLTNVSDAVTFIVSHDGLHYGCSLGLKKLVKNRA</sequence>
<accession>A0A4R0MTF0</accession>
<dbReference type="InterPro" id="IPR024775">
    <property type="entry name" value="DinB-like"/>
</dbReference>
<dbReference type="Proteomes" id="UP000292884">
    <property type="component" value="Unassembled WGS sequence"/>
</dbReference>
<dbReference type="Pfam" id="PF12867">
    <property type="entry name" value="DinB_2"/>
    <property type="match status" value="1"/>
</dbReference>
<keyword evidence="3" id="KW-1185">Reference proteome</keyword>
<feature type="domain" description="DinB-like" evidence="1">
    <location>
        <begin position="47"/>
        <end position="182"/>
    </location>
</feature>
<dbReference type="Gene3D" id="1.20.120.450">
    <property type="entry name" value="dinb family like domain"/>
    <property type="match status" value="1"/>
</dbReference>
<protein>
    <submittedName>
        <fullName evidence="2">DinB family protein</fullName>
    </submittedName>
</protein>
<evidence type="ECO:0000313" key="2">
    <source>
        <dbReference type="EMBL" id="TCC89472.1"/>
    </source>
</evidence>
<evidence type="ECO:0000313" key="3">
    <source>
        <dbReference type="Proteomes" id="UP000292884"/>
    </source>
</evidence>
<dbReference type="OrthoDB" id="4295522at2"/>
<reference evidence="2 3" key="1">
    <citation type="submission" date="2019-02" db="EMBL/GenBank/DDBJ databases">
        <title>Pedobacter sp. RP-1-13 sp. nov., isolated from Arctic soil.</title>
        <authorList>
            <person name="Dahal R.H."/>
        </authorList>
    </citation>
    <scope>NUCLEOTIDE SEQUENCE [LARGE SCALE GENOMIC DNA]</scope>
    <source>
        <strain evidence="2 3">RP-1-13</strain>
    </source>
</reference>
<dbReference type="AlphaFoldDB" id="A0A4R0MTF0"/>
<organism evidence="2 3">
    <name type="scientific">Pedobacter frigiditerrae</name>
    <dbReference type="NCBI Taxonomy" id="2530452"/>
    <lineage>
        <taxon>Bacteria</taxon>
        <taxon>Pseudomonadati</taxon>
        <taxon>Bacteroidota</taxon>
        <taxon>Sphingobacteriia</taxon>
        <taxon>Sphingobacteriales</taxon>
        <taxon>Sphingobacteriaceae</taxon>
        <taxon>Pedobacter</taxon>
    </lineage>
</organism>
<dbReference type="EMBL" id="SJSK01000004">
    <property type="protein sequence ID" value="TCC89472.1"/>
    <property type="molecule type" value="Genomic_DNA"/>
</dbReference>
<proteinExistence type="predicted"/>
<comment type="caution">
    <text evidence="2">The sequence shown here is derived from an EMBL/GenBank/DDBJ whole genome shotgun (WGS) entry which is preliminary data.</text>
</comment>